<dbReference type="EMBL" id="BNAR01000018">
    <property type="protein sequence ID" value="GHH57451.1"/>
    <property type="molecule type" value="Genomic_DNA"/>
</dbReference>
<sequence>MNTSGLRPAVTVKVRGPEETLATIRAAIANTTAVMPPLAAREVASELSRAANLDAIRVMSWECRDRWLELADEINAYADCAHRHVEHEVFLAGSTPDDAAFTRPAETHGDALAADQWLVGAGAAHRLVIQMRGPWVIDRPAAAHKESFA</sequence>
<accession>A0ABQ3MSP7</accession>
<keyword evidence="2" id="KW-1185">Reference proteome</keyword>
<name>A0ABQ3MSP7_9PSEU</name>
<proteinExistence type="predicted"/>
<comment type="caution">
    <text evidence="1">The sequence shown here is derived from an EMBL/GenBank/DDBJ whole genome shotgun (WGS) entry which is preliminary data.</text>
</comment>
<organism evidence="1 2">
    <name type="scientific">Lentzea cavernae</name>
    <dbReference type="NCBI Taxonomy" id="2020703"/>
    <lineage>
        <taxon>Bacteria</taxon>
        <taxon>Bacillati</taxon>
        <taxon>Actinomycetota</taxon>
        <taxon>Actinomycetes</taxon>
        <taxon>Pseudonocardiales</taxon>
        <taxon>Pseudonocardiaceae</taxon>
        <taxon>Lentzea</taxon>
    </lineage>
</organism>
<protein>
    <submittedName>
        <fullName evidence="1">Uncharacterized protein</fullName>
    </submittedName>
</protein>
<evidence type="ECO:0000313" key="2">
    <source>
        <dbReference type="Proteomes" id="UP000605568"/>
    </source>
</evidence>
<dbReference type="RefSeq" id="WP_191304336.1">
    <property type="nucleotide sequence ID" value="NZ_BNAR01000018.1"/>
</dbReference>
<evidence type="ECO:0000313" key="1">
    <source>
        <dbReference type="EMBL" id="GHH57451.1"/>
    </source>
</evidence>
<reference evidence="2" key="1">
    <citation type="journal article" date="2019" name="Int. J. Syst. Evol. Microbiol.">
        <title>The Global Catalogue of Microorganisms (GCM) 10K type strain sequencing project: providing services to taxonomists for standard genome sequencing and annotation.</title>
        <authorList>
            <consortium name="The Broad Institute Genomics Platform"/>
            <consortium name="The Broad Institute Genome Sequencing Center for Infectious Disease"/>
            <person name="Wu L."/>
            <person name="Ma J."/>
        </authorList>
    </citation>
    <scope>NUCLEOTIDE SEQUENCE [LARGE SCALE GENOMIC DNA]</scope>
    <source>
        <strain evidence="2">CGMCC 4.7367</strain>
    </source>
</reference>
<gene>
    <name evidence="1" type="ORF">GCM10017774_76960</name>
</gene>
<dbReference type="Proteomes" id="UP000605568">
    <property type="component" value="Unassembled WGS sequence"/>
</dbReference>